<protein>
    <recommendedName>
        <fullName evidence="8">Cleavage and polyadenylation specificity factor subunit 5</fullName>
    </recommendedName>
</protein>
<comment type="similarity">
    <text evidence="2">Belongs to the Nudix hydrolase family. CPSF5 subfamily.</text>
</comment>
<gene>
    <name evidence="6" type="ORF">M569_01653</name>
</gene>
<evidence type="ECO:0000313" key="7">
    <source>
        <dbReference type="Proteomes" id="UP000015453"/>
    </source>
</evidence>
<evidence type="ECO:0000256" key="2">
    <source>
        <dbReference type="ARBA" id="ARBA00009710"/>
    </source>
</evidence>
<keyword evidence="3" id="KW-0507">mRNA processing</keyword>
<dbReference type="AlphaFoldDB" id="S8D132"/>
<dbReference type="InterPro" id="IPR016706">
    <property type="entry name" value="Cleav_polyA_spec_factor_su5"/>
</dbReference>
<keyword evidence="4" id="KW-0694">RNA-binding</keyword>
<keyword evidence="7" id="KW-1185">Reference proteome</keyword>
<evidence type="ECO:0008006" key="8">
    <source>
        <dbReference type="Google" id="ProtNLM"/>
    </source>
</evidence>
<dbReference type="GO" id="GO:0031124">
    <property type="term" value="P:mRNA 3'-end processing"/>
    <property type="evidence" value="ECO:0007669"/>
    <property type="project" value="InterPro"/>
</dbReference>
<comment type="caution">
    <text evidence="6">The sequence shown here is derived from an EMBL/GenBank/DDBJ whole genome shotgun (WGS) entry which is preliminary data.</text>
</comment>
<keyword evidence="5" id="KW-0539">Nucleus</keyword>
<accession>S8D132</accession>
<evidence type="ECO:0000256" key="3">
    <source>
        <dbReference type="ARBA" id="ARBA00022664"/>
    </source>
</evidence>
<organism evidence="6 7">
    <name type="scientific">Genlisea aurea</name>
    <dbReference type="NCBI Taxonomy" id="192259"/>
    <lineage>
        <taxon>Eukaryota</taxon>
        <taxon>Viridiplantae</taxon>
        <taxon>Streptophyta</taxon>
        <taxon>Embryophyta</taxon>
        <taxon>Tracheophyta</taxon>
        <taxon>Spermatophyta</taxon>
        <taxon>Magnoliopsida</taxon>
        <taxon>eudicotyledons</taxon>
        <taxon>Gunneridae</taxon>
        <taxon>Pentapetalae</taxon>
        <taxon>asterids</taxon>
        <taxon>lamiids</taxon>
        <taxon>Lamiales</taxon>
        <taxon>Lentibulariaceae</taxon>
        <taxon>Genlisea</taxon>
    </lineage>
</organism>
<dbReference type="GO" id="GO:0005849">
    <property type="term" value="C:mRNA cleavage factor complex"/>
    <property type="evidence" value="ECO:0007669"/>
    <property type="project" value="InterPro"/>
</dbReference>
<dbReference type="Proteomes" id="UP000015453">
    <property type="component" value="Unassembled WGS sequence"/>
</dbReference>
<dbReference type="EMBL" id="AUSU01000564">
    <property type="protein sequence ID" value="EPS73105.1"/>
    <property type="molecule type" value="Genomic_DNA"/>
</dbReference>
<evidence type="ECO:0000256" key="5">
    <source>
        <dbReference type="ARBA" id="ARBA00023242"/>
    </source>
</evidence>
<name>S8D132_9LAMI</name>
<dbReference type="GO" id="GO:0003729">
    <property type="term" value="F:mRNA binding"/>
    <property type="evidence" value="ECO:0007669"/>
    <property type="project" value="InterPro"/>
</dbReference>
<evidence type="ECO:0000313" key="6">
    <source>
        <dbReference type="EMBL" id="EPS73105.1"/>
    </source>
</evidence>
<proteinExistence type="inferred from homology"/>
<dbReference type="Gene3D" id="3.90.79.10">
    <property type="entry name" value="Nucleoside Triphosphate Pyrophosphohydrolase"/>
    <property type="match status" value="1"/>
</dbReference>
<dbReference type="SUPFAM" id="SSF55811">
    <property type="entry name" value="Nudix"/>
    <property type="match status" value="1"/>
</dbReference>
<sequence>CLIGTTQVELFKRPHILLLQSRNSIYNLPGGRLRPGESDIDCLKRKLSSKLSAPDDNRGWEVGERVGIWWRPDFDSLLYPHLPLNVINPKALYLIKLPVSRKFIVPKNFRLLAIPLSQLRHDETYGQIICGVPRLLSEFSYNFIEP</sequence>
<feature type="non-terminal residue" evidence="6">
    <location>
        <position position="1"/>
    </location>
</feature>
<reference evidence="6 7" key="1">
    <citation type="journal article" date="2013" name="BMC Genomics">
        <title>The miniature genome of a carnivorous plant Genlisea aurea contains a low number of genes and short non-coding sequences.</title>
        <authorList>
            <person name="Leushkin E.V."/>
            <person name="Sutormin R.A."/>
            <person name="Nabieva E.R."/>
            <person name="Penin A.A."/>
            <person name="Kondrashov A.S."/>
            <person name="Logacheva M.D."/>
        </authorList>
    </citation>
    <scope>NUCLEOTIDE SEQUENCE [LARGE SCALE GENOMIC DNA]</scope>
</reference>
<evidence type="ECO:0000256" key="1">
    <source>
        <dbReference type="ARBA" id="ARBA00004123"/>
    </source>
</evidence>
<feature type="non-terminal residue" evidence="6">
    <location>
        <position position="146"/>
    </location>
</feature>
<evidence type="ECO:0000256" key="4">
    <source>
        <dbReference type="ARBA" id="ARBA00022884"/>
    </source>
</evidence>
<dbReference type="InterPro" id="IPR015797">
    <property type="entry name" value="NUDIX_hydrolase-like_dom_sf"/>
</dbReference>
<dbReference type="Pfam" id="PF13869">
    <property type="entry name" value="NUDIX_2"/>
    <property type="match status" value="1"/>
</dbReference>
<dbReference type="PANTHER" id="PTHR13047">
    <property type="entry name" value="PRE-MRNA CLEAVAGE FACTOR IM, 25KD SUBUNIT"/>
    <property type="match status" value="1"/>
</dbReference>
<comment type="subcellular location">
    <subcellularLocation>
        <location evidence="1">Nucleus</location>
    </subcellularLocation>
</comment>
<dbReference type="OrthoDB" id="277288at2759"/>